<evidence type="ECO:0000313" key="4">
    <source>
        <dbReference type="Proteomes" id="UP000248724"/>
    </source>
</evidence>
<dbReference type="NCBIfam" id="TIGR00049">
    <property type="entry name" value="iron-sulfur cluster assembly accessory protein"/>
    <property type="match status" value="1"/>
</dbReference>
<dbReference type="Proteomes" id="UP000606991">
    <property type="component" value="Unassembled WGS sequence"/>
</dbReference>
<evidence type="ECO:0000259" key="1">
    <source>
        <dbReference type="Pfam" id="PF01521"/>
    </source>
</evidence>
<dbReference type="InterPro" id="IPR000361">
    <property type="entry name" value="ATAP_core_dom"/>
</dbReference>
<reference evidence="3" key="2">
    <citation type="submission" date="2018-05" db="EMBL/GenBank/DDBJ databases">
        <authorList>
            <person name="Ferrari B."/>
        </authorList>
    </citation>
    <scope>NUCLEOTIDE SEQUENCE</scope>
    <source>
        <strain evidence="3">RRmetagenome_bin12</strain>
    </source>
</reference>
<organism evidence="3 4">
    <name type="scientific">Candidatus Aeolococcus gillhamiae</name>
    <dbReference type="NCBI Taxonomy" id="3127015"/>
    <lineage>
        <taxon>Bacteria</taxon>
        <taxon>Bacillati</taxon>
        <taxon>Candidatus Dormiibacterota</taxon>
        <taxon>Candidatus Dormibacteria</taxon>
        <taxon>Candidatus Aeolococcales</taxon>
        <taxon>Candidatus Aeolococcaceae</taxon>
        <taxon>Candidatus Aeolococcus</taxon>
    </lineage>
</organism>
<evidence type="ECO:0000313" key="5">
    <source>
        <dbReference type="Proteomes" id="UP000606991"/>
    </source>
</evidence>
<dbReference type="InterPro" id="IPR035903">
    <property type="entry name" value="HesB-like_dom_sf"/>
</dbReference>
<gene>
    <name evidence="3" type="ORF">DLM65_10005</name>
    <name evidence="2" type="ORF">JF886_05875</name>
</gene>
<proteinExistence type="predicted"/>
<dbReference type="Proteomes" id="UP000248724">
    <property type="component" value="Unassembled WGS sequence"/>
</dbReference>
<dbReference type="PANTHER" id="PTHR47265">
    <property type="entry name" value="IRON-SULFUR ASSEMBLY PROTEIN ISCA, CHLOROPLASTIC"/>
    <property type="match status" value="1"/>
</dbReference>
<dbReference type="GO" id="GO:0030674">
    <property type="term" value="F:protein-macromolecule adaptor activity"/>
    <property type="evidence" value="ECO:0007669"/>
    <property type="project" value="TreeGrafter"/>
</dbReference>
<dbReference type="InterPro" id="IPR017870">
    <property type="entry name" value="FeS_cluster_insertion_CS"/>
</dbReference>
<reference evidence="2 5" key="3">
    <citation type="submission" date="2020-10" db="EMBL/GenBank/DDBJ databases">
        <title>Ca. Dormibacterota MAGs.</title>
        <authorList>
            <person name="Montgomery K."/>
        </authorList>
    </citation>
    <scope>NUCLEOTIDE SEQUENCE [LARGE SCALE GENOMIC DNA]</scope>
    <source>
        <strain evidence="2">SC8812_S17_18</strain>
    </source>
</reference>
<accession>A0A2W5Z3C9</accession>
<dbReference type="InterPro" id="IPR016092">
    <property type="entry name" value="ATAP"/>
</dbReference>
<dbReference type="EMBL" id="QHBU01000194">
    <property type="protein sequence ID" value="PZR79713.1"/>
    <property type="molecule type" value="Genomic_DNA"/>
</dbReference>
<accession>A0A934K2G3</accession>
<reference evidence="3 4" key="1">
    <citation type="journal article" date="2017" name="Nature">
        <title>Atmospheric trace gases support primary production in Antarctic desert surface soil.</title>
        <authorList>
            <person name="Ji M."/>
            <person name="Greening C."/>
            <person name="Vanwonterghem I."/>
            <person name="Carere C.R."/>
            <person name="Bay S.K."/>
            <person name="Steen J.A."/>
            <person name="Montgomery K."/>
            <person name="Lines T."/>
            <person name="Beardall J."/>
            <person name="van Dorst J."/>
            <person name="Snape I."/>
            <person name="Stott M.B."/>
            <person name="Hugenholtz P."/>
            <person name="Ferrari B.C."/>
        </authorList>
    </citation>
    <scope>NUCLEOTIDE SEQUENCE [LARGE SCALE GENOMIC DNA]</scope>
    <source>
        <strain evidence="3">RRmetagenome_bin12</strain>
    </source>
</reference>
<evidence type="ECO:0000313" key="2">
    <source>
        <dbReference type="EMBL" id="MBJ7594383.1"/>
    </source>
</evidence>
<dbReference type="AlphaFoldDB" id="A0A2W5Z3C9"/>
<name>A0A2W5Z3C9_9BACT</name>
<comment type="caution">
    <text evidence="3">The sequence shown here is derived from an EMBL/GenBank/DDBJ whole genome shotgun (WGS) entry which is preliminary data.</text>
</comment>
<dbReference type="Pfam" id="PF01521">
    <property type="entry name" value="Fe-S_biosyn"/>
    <property type="match status" value="1"/>
</dbReference>
<dbReference type="GO" id="GO:0051537">
    <property type="term" value="F:2 iron, 2 sulfur cluster binding"/>
    <property type="evidence" value="ECO:0007669"/>
    <property type="project" value="UniProtKB-ARBA"/>
</dbReference>
<dbReference type="SUPFAM" id="SSF89360">
    <property type="entry name" value="HesB-like domain"/>
    <property type="match status" value="1"/>
</dbReference>
<protein>
    <submittedName>
        <fullName evidence="3">Iron-sulfur cluster assembly accessory protein</fullName>
    </submittedName>
</protein>
<dbReference type="PROSITE" id="PS01152">
    <property type="entry name" value="HESB"/>
    <property type="match status" value="1"/>
</dbReference>
<evidence type="ECO:0000313" key="3">
    <source>
        <dbReference type="EMBL" id="PZR79713.1"/>
    </source>
</evidence>
<feature type="domain" description="Core" evidence="1">
    <location>
        <begin position="2"/>
        <end position="104"/>
    </location>
</feature>
<dbReference type="Gene3D" id="2.60.300.12">
    <property type="entry name" value="HesB-like domain"/>
    <property type="match status" value="1"/>
</dbReference>
<dbReference type="EMBL" id="JAEKNS010000067">
    <property type="protein sequence ID" value="MBJ7594383.1"/>
    <property type="molecule type" value="Genomic_DNA"/>
</dbReference>
<sequence length="121" mass="12696">MISVSDTALGQLQTLFSEQAAEQQVGLRVYIQSGGCSGFSYGMGIDENPPKSDDQVVDVNGLRVYVDAYSAQYLDGAEIDYVDAIMGGGFTINNPNAVKTCGCGHSFQTADSAGEAKACSH</sequence>
<dbReference type="PANTHER" id="PTHR47265:SF1">
    <property type="entry name" value="IRON-SULFUR ASSEMBLY PROTEIN ISCA, CHLOROPLASTIC"/>
    <property type="match status" value="1"/>
</dbReference>
<dbReference type="GO" id="GO:0016226">
    <property type="term" value="P:iron-sulfur cluster assembly"/>
    <property type="evidence" value="ECO:0007669"/>
    <property type="project" value="InterPro"/>
</dbReference>
<dbReference type="RefSeq" id="WP_337310529.1">
    <property type="nucleotide sequence ID" value="NZ_JAEKNS010000067.1"/>
</dbReference>
<dbReference type="InterPro" id="IPR031108">
    <property type="entry name" value="IscA_plant_cyanobact"/>
</dbReference>